<dbReference type="PROSITE" id="PS50137">
    <property type="entry name" value="DS_RBD"/>
    <property type="match status" value="1"/>
</dbReference>
<feature type="compositionally biased region" description="Polar residues" evidence="2">
    <location>
        <begin position="1"/>
        <end position="21"/>
    </location>
</feature>
<proteinExistence type="predicted"/>
<evidence type="ECO:0000256" key="2">
    <source>
        <dbReference type="SAM" id="MobiDB-lite"/>
    </source>
</evidence>
<feature type="region of interest" description="Disordered" evidence="2">
    <location>
        <begin position="1"/>
        <end position="44"/>
    </location>
</feature>
<name>A0ABY8G2S5_9GAMM</name>
<feature type="region of interest" description="Disordered" evidence="2">
    <location>
        <begin position="168"/>
        <end position="187"/>
    </location>
</feature>
<feature type="region of interest" description="Disordered" evidence="2">
    <location>
        <begin position="129"/>
        <end position="151"/>
    </location>
</feature>
<feature type="compositionally biased region" description="Low complexity" evidence="2">
    <location>
        <begin position="168"/>
        <end position="181"/>
    </location>
</feature>
<keyword evidence="1" id="KW-0694">RNA-binding</keyword>
<feature type="compositionally biased region" description="Polar residues" evidence="2">
    <location>
        <begin position="30"/>
        <end position="44"/>
    </location>
</feature>
<feature type="domain" description="DRBM" evidence="3">
    <location>
        <begin position="204"/>
        <end position="230"/>
    </location>
</feature>
<dbReference type="RefSeq" id="WP_125261123.1">
    <property type="nucleotide sequence ID" value="NZ_CP114280.1"/>
</dbReference>
<keyword evidence="5" id="KW-1185">Reference proteome</keyword>
<accession>A0ABY8G2S5</accession>
<evidence type="ECO:0000259" key="3">
    <source>
        <dbReference type="PROSITE" id="PS50137"/>
    </source>
</evidence>
<reference evidence="4 5" key="1">
    <citation type="submission" date="2022-12" db="EMBL/GenBank/DDBJ databases">
        <title>Complete genome sequencing of Dickeya lacustris type strain LMG30899.</title>
        <authorList>
            <person name="Dobhal S."/>
            <person name="Arizala D."/>
            <person name="Arif M."/>
        </authorList>
    </citation>
    <scope>NUCLEOTIDE SEQUENCE [LARGE SCALE GENOMIC DNA]</scope>
    <source>
        <strain evidence="4 5">LMG30899</strain>
    </source>
</reference>
<feature type="compositionally biased region" description="Low complexity" evidence="2">
    <location>
        <begin position="135"/>
        <end position="151"/>
    </location>
</feature>
<dbReference type="EMBL" id="CP114280">
    <property type="protein sequence ID" value="WFN54235.1"/>
    <property type="molecule type" value="Genomic_DNA"/>
</dbReference>
<gene>
    <name evidence="4" type="ORF">O1Q98_11025</name>
</gene>
<protein>
    <submittedName>
        <fullName evidence="4">Cell envelope biogenesis protein TolA</fullName>
    </submittedName>
</protein>
<evidence type="ECO:0000313" key="5">
    <source>
        <dbReference type="Proteomes" id="UP001219630"/>
    </source>
</evidence>
<sequence>MTSPISTSRYSTMTALTQSAKTENDARLAQTHTDTNSAGTSPSLNSVMVQFSDEVRKRFDAAMRENMSQLGDVKKDVARSRVEQIKQRIQMLKMMLMSLAGQAIPPGLLSELRQLARELGQAAQALNQGGGGAAVGNSSGEAPASDAAQSGAGAASAAAESASAGSEAVSAGEGASTTGEAAKGDSSQALAQAAQALQNQVAAFMAHGNGSSERQADAKAVQEAVRELKSLLAMVKHASKQSDKETQKKIQEIDNAVADTEKTVQSMNVGGGSSDISVEITTGTVGNVSVDVQV</sequence>
<evidence type="ECO:0000256" key="1">
    <source>
        <dbReference type="PROSITE-ProRule" id="PRU00266"/>
    </source>
</evidence>
<dbReference type="InterPro" id="IPR014720">
    <property type="entry name" value="dsRBD_dom"/>
</dbReference>
<dbReference type="Proteomes" id="UP001219630">
    <property type="component" value="Chromosome"/>
</dbReference>
<organism evidence="4 5">
    <name type="scientific">Dickeya lacustris</name>
    <dbReference type="NCBI Taxonomy" id="2259638"/>
    <lineage>
        <taxon>Bacteria</taxon>
        <taxon>Pseudomonadati</taxon>
        <taxon>Pseudomonadota</taxon>
        <taxon>Gammaproteobacteria</taxon>
        <taxon>Enterobacterales</taxon>
        <taxon>Pectobacteriaceae</taxon>
        <taxon>Dickeya</taxon>
    </lineage>
</organism>
<evidence type="ECO:0000313" key="4">
    <source>
        <dbReference type="EMBL" id="WFN54235.1"/>
    </source>
</evidence>